<dbReference type="AlphaFoldDB" id="A0A1F6VCI5"/>
<accession>A0A1F6VCI5</accession>
<dbReference type="EMBL" id="MFSP01000063">
    <property type="protein sequence ID" value="OGI67332.1"/>
    <property type="molecule type" value="Genomic_DNA"/>
</dbReference>
<comment type="caution">
    <text evidence="1">The sequence shown here is derived from an EMBL/GenBank/DDBJ whole genome shotgun (WGS) entry which is preliminary data.</text>
</comment>
<gene>
    <name evidence="1" type="ORF">A2W18_15385</name>
</gene>
<proteinExistence type="predicted"/>
<reference evidence="1 2" key="1">
    <citation type="journal article" date="2016" name="Nat. Commun.">
        <title>Thousands of microbial genomes shed light on interconnected biogeochemical processes in an aquifer system.</title>
        <authorList>
            <person name="Anantharaman K."/>
            <person name="Brown C.T."/>
            <person name="Hug L.A."/>
            <person name="Sharon I."/>
            <person name="Castelle C.J."/>
            <person name="Probst A.J."/>
            <person name="Thomas B.C."/>
            <person name="Singh A."/>
            <person name="Wilkins M.J."/>
            <person name="Karaoz U."/>
            <person name="Brodie E.L."/>
            <person name="Williams K.H."/>
            <person name="Hubbard S.S."/>
            <person name="Banfield J.F."/>
        </authorList>
    </citation>
    <scope>NUCLEOTIDE SEQUENCE [LARGE SCALE GENOMIC DNA]</scope>
</reference>
<protein>
    <submittedName>
        <fullName evidence="1">Uncharacterized protein</fullName>
    </submittedName>
</protein>
<evidence type="ECO:0000313" key="2">
    <source>
        <dbReference type="Proteomes" id="UP000179076"/>
    </source>
</evidence>
<organism evidence="1 2">
    <name type="scientific">Candidatus Muproteobacteria bacterium RBG_16_60_9</name>
    <dbReference type="NCBI Taxonomy" id="1817755"/>
    <lineage>
        <taxon>Bacteria</taxon>
        <taxon>Pseudomonadati</taxon>
        <taxon>Pseudomonadota</taxon>
        <taxon>Candidatus Muproteobacteria</taxon>
    </lineage>
</organism>
<dbReference type="Proteomes" id="UP000179076">
    <property type="component" value="Unassembled WGS sequence"/>
</dbReference>
<sequence>MRKAFAVIGQLLAYGAFMALVGYFSVAPAYTPFDPNLALLKLSFRHTGPTKVECRRRTPEEIAKLAPNMRRSLDCPRERLPVAVELELDGRRLYAASIAPSGVWKDGHSNSYVTFAVTAGRHRLTTRLRDSRRTEGFDHERSAEIELAPRQVFVVDFRADKGGFLFN</sequence>
<evidence type="ECO:0000313" key="1">
    <source>
        <dbReference type="EMBL" id="OGI67332.1"/>
    </source>
</evidence>
<name>A0A1F6VCI5_9PROT</name>